<evidence type="ECO:0000259" key="1">
    <source>
        <dbReference type="Pfam" id="PF01408"/>
    </source>
</evidence>
<dbReference type="PANTHER" id="PTHR43377:SF1">
    <property type="entry name" value="BILIVERDIN REDUCTASE A"/>
    <property type="match status" value="1"/>
</dbReference>
<dbReference type="InterPro" id="IPR000683">
    <property type="entry name" value="Gfo/Idh/MocA-like_OxRdtase_N"/>
</dbReference>
<proteinExistence type="predicted"/>
<dbReference type="PANTHER" id="PTHR43377">
    <property type="entry name" value="BILIVERDIN REDUCTASE A"/>
    <property type="match status" value="1"/>
</dbReference>
<dbReference type="Pfam" id="PF22725">
    <property type="entry name" value="GFO_IDH_MocA_C3"/>
    <property type="match status" value="1"/>
</dbReference>
<feature type="domain" description="Gfo/Idh/MocA-like oxidoreductase N-terminal" evidence="1">
    <location>
        <begin position="21"/>
        <end position="128"/>
    </location>
</feature>
<dbReference type="GO" id="GO:0000166">
    <property type="term" value="F:nucleotide binding"/>
    <property type="evidence" value="ECO:0007669"/>
    <property type="project" value="InterPro"/>
</dbReference>
<dbReference type="SUPFAM" id="SSF51735">
    <property type="entry name" value="NAD(P)-binding Rossmann-fold domains"/>
    <property type="match status" value="1"/>
</dbReference>
<dbReference type="InterPro" id="IPR051450">
    <property type="entry name" value="Gfo/Idh/MocA_Oxidoreductases"/>
</dbReference>
<evidence type="ECO:0000313" key="3">
    <source>
        <dbReference type="EMBL" id="MXY92792.1"/>
    </source>
</evidence>
<comment type="caution">
    <text evidence="3">The sequence shown here is derived from an EMBL/GenBank/DDBJ whole genome shotgun (WGS) entry which is preliminary data.</text>
</comment>
<feature type="domain" description="GFO/IDH/MocA-like oxidoreductase" evidence="2">
    <location>
        <begin position="140"/>
        <end position="246"/>
    </location>
</feature>
<evidence type="ECO:0000259" key="2">
    <source>
        <dbReference type="Pfam" id="PF22725"/>
    </source>
</evidence>
<dbReference type="Pfam" id="PF01408">
    <property type="entry name" value="GFO_IDH_MocA"/>
    <property type="match status" value="1"/>
</dbReference>
<dbReference type="Gene3D" id="3.40.50.720">
    <property type="entry name" value="NAD(P)-binding Rossmann-like Domain"/>
    <property type="match status" value="1"/>
</dbReference>
<reference evidence="3" key="1">
    <citation type="submission" date="2019-09" db="EMBL/GenBank/DDBJ databases">
        <title>Characterisation of the sponge microbiome using genome-centric metagenomics.</title>
        <authorList>
            <person name="Engelberts J.P."/>
            <person name="Robbins S.J."/>
            <person name="De Goeij J.M."/>
            <person name="Aranda M."/>
            <person name="Bell S.C."/>
            <person name="Webster N.S."/>
        </authorList>
    </citation>
    <scope>NUCLEOTIDE SEQUENCE</scope>
    <source>
        <strain evidence="3">SB0664_bin_27</strain>
    </source>
</reference>
<name>A0A6B0YSR5_9CHLR</name>
<dbReference type="AlphaFoldDB" id="A0A6B0YSR5"/>
<protein>
    <submittedName>
        <fullName evidence="3">Gfo/Idh/MocA family oxidoreductase</fullName>
    </submittedName>
</protein>
<dbReference type="EMBL" id="VXRG01000042">
    <property type="protein sequence ID" value="MXY92792.1"/>
    <property type="molecule type" value="Genomic_DNA"/>
</dbReference>
<dbReference type="InterPro" id="IPR055170">
    <property type="entry name" value="GFO_IDH_MocA-like_dom"/>
</dbReference>
<dbReference type="Gene3D" id="3.30.360.10">
    <property type="entry name" value="Dihydrodipicolinate Reductase, domain 2"/>
    <property type="match status" value="1"/>
</dbReference>
<organism evidence="3">
    <name type="scientific">Caldilineaceae bacterium SB0664_bin_27</name>
    <dbReference type="NCBI Taxonomy" id="2605260"/>
    <lineage>
        <taxon>Bacteria</taxon>
        <taxon>Bacillati</taxon>
        <taxon>Chloroflexota</taxon>
        <taxon>Caldilineae</taxon>
        <taxon>Caldilineales</taxon>
        <taxon>Caldilineaceae</taxon>
    </lineage>
</organism>
<dbReference type="SUPFAM" id="SSF55347">
    <property type="entry name" value="Glyceraldehyde-3-phosphate dehydrogenase-like, C-terminal domain"/>
    <property type="match status" value="1"/>
</dbReference>
<gene>
    <name evidence="3" type="ORF">F4Y42_05010</name>
</gene>
<dbReference type="InterPro" id="IPR036291">
    <property type="entry name" value="NAD(P)-bd_dom_sf"/>
</dbReference>
<sequence>MTKKYRMIQVGTGGQGNGWCSRFLPPNIADGRIEPVAAVDVNPDVLVNAQQHLGLPPEKCYTDIERAFDENEADFCTVVVPPAFHESVVDVALAHDMHIISEKPIADTLEGSVRIAAKVKRAGKKMGVTMSHRFDQDKTTLRRELRSGRVGTIDYIICRFTCGLRNFGDWGASFRHTMEETLMIEGSVHHLDIIADLADSKCDTIYAQTWNPTWGEYNTGSQGHVMMTFENGTRAFYEGAKTNASGFNGWSQEYFRAECENETLIMDCRRIERFPYQPKQYNREGQGEEIQLMEQAKWRNEWLIAQFLDWLDGGPAMETNVEANLQSVALIFAAIESSHTGQPVKVQEFLRQAQEEEERAHAA</sequence>
<accession>A0A6B0YSR5</accession>